<dbReference type="EMBL" id="JAHJDP010000019">
    <property type="protein sequence ID" value="MBU2689907.1"/>
    <property type="molecule type" value="Genomic_DNA"/>
</dbReference>
<reference evidence="1" key="1">
    <citation type="submission" date="2021-05" db="EMBL/GenBank/DDBJ databases">
        <title>Energy efficiency and biological interactions define the core microbiome of deep oligotrophic groundwater.</title>
        <authorList>
            <person name="Mehrshad M."/>
            <person name="Lopez-Fernandez M."/>
            <person name="Bell E."/>
            <person name="Bernier-Latmani R."/>
            <person name="Bertilsson S."/>
            <person name="Dopson M."/>
        </authorList>
    </citation>
    <scope>NUCLEOTIDE SEQUENCE</scope>
    <source>
        <strain evidence="1">Modern_marine.mb.64</strain>
    </source>
</reference>
<proteinExistence type="predicted"/>
<protein>
    <submittedName>
        <fullName evidence="1">Uncharacterized protein</fullName>
    </submittedName>
</protein>
<dbReference type="Proteomes" id="UP000777784">
    <property type="component" value="Unassembled WGS sequence"/>
</dbReference>
<name>A0A948RVV1_UNCEI</name>
<accession>A0A948RVV1</accession>
<gene>
    <name evidence="1" type="ORF">KJ970_03195</name>
</gene>
<dbReference type="AlphaFoldDB" id="A0A948RVV1"/>
<evidence type="ECO:0000313" key="2">
    <source>
        <dbReference type="Proteomes" id="UP000777784"/>
    </source>
</evidence>
<comment type="caution">
    <text evidence="1">The sequence shown here is derived from an EMBL/GenBank/DDBJ whole genome shotgun (WGS) entry which is preliminary data.</text>
</comment>
<evidence type="ECO:0000313" key="1">
    <source>
        <dbReference type="EMBL" id="MBU2689907.1"/>
    </source>
</evidence>
<sequence length="187" mass="20886">MHGKHRRMAFMMVLGLALIPATLLGTSVVRLGTQDLLEMSPTIIMGEVLEQETRLAEDGGYPITLTTIAIEESFKGAPRPIIEVFTLGGQVDDLIGEVPGENSFTPGERVFLFLSPKEGWENTYTVYGMFQGKWSIQLDERGEEILQNDHIDNLLIEPAKEVVPLNQEGHLNLEDFVNAVRHKLDLN</sequence>
<organism evidence="1 2">
    <name type="scientific">Eiseniibacteriota bacterium</name>
    <dbReference type="NCBI Taxonomy" id="2212470"/>
    <lineage>
        <taxon>Bacteria</taxon>
        <taxon>Candidatus Eiseniibacteriota</taxon>
    </lineage>
</organism>